<name>A0A849XXJ3_9FIRM</name>
<reference evidence="1 2" key="1">
    <citation type="submission" date="2020-04" db="EMBL/GenBank/DDBJ databases">
        <authorList>
            <person name="Pieper L."/>
        </authorList>
    </citation>
    <scope>NUCLEOTIDE SEQUENCE [LARGE SCALE GENOMIC DNA]</scope>
    <source>
        <strain evidence="1 2">F22</strain>
    </source>
</reference>
<sequence>MAVKEFNCNKLKRTFWPFTLKDKVGENGEILEKGKKIVVRMPQKQVFEAIKDLEEMDEENAKIEDTDSIYRLLAAVLNNNMGKVPVKAEDVEDYDIEECTAILKAYMEFVDELKTDPN</sequence>
<dbReference type="EMBL" id="JABWDC010000020">
    <property type="protein sequence ID" value="NUN86330.1"/>
    <property type="molecule type" value="Genomic_DNA"/>
</dbReference>
<reference evidence="1 2" key="2">
    <citation type="submission" date="2020-07" db="EMBL/GenBank/DDBJ databases">
        <title>Bacterial metabolism rescues the inhibition of intestinal drug absorption by food and drug additives.</title>
        <authorList>
            <person name="Zou L."/>
            <person name="Spanogiannopoulos P."/>
            <person name="Chien H.-C."/>
            <person name="Pieper L.M."/>
            <person name="Cai W."/>
            <person name="Khuri N."/>
            <person name="Pottel J."/>
            <person name="Vora B."/>
            <person name="Ni Z."/>
            <person name="Tsakalozou E."/>
            <person name="Zhang W."/>
            <person name="Shoichet B.K."/>
            <person name="Giacomini K.M."/>
            <person name="Turnbaugh P.J."/>
        </authorList>
    </citation>
    <scope>NUCLEOTIDE SEQUENCE [LARGE SCALE GENOMIC DNA]</scope>
    <source>
        <strain evidence="1 2">F22</strain>
    </source>
</reference>
<comment type="caution">
    <text evidence="1">The sequence shown here is derived from an EMBL/GenBank/DDBJ whole genome shotgun (WGS) entry which is preliminary data.</text>
</comment>
<gene>
    <name evidence="1" type="ORF">HUU93_06890</name>
</gene>
<dbReference type="AlphaFoldDB" id="A0A849XXJ3"/>
<protein>
    <recommendedName>
        <fullName evidence="3">Phage tail assembly protein</fullName>
    </recommendedName>
</protein>
<evidence type="ECO:0000313" key="2">
    <source>
        <dbReference type="Proteomes" id="UP000554488"/>
    </source>
</evidence>
<dbReference type="RefSeq" id="WP_175305609.1">
    <property type="nucleotide sequence ID" value="NZ_JABWDC010000020.1"/>
</dbReference>
<accession>A0A849XXJ3</accession>
<evidence type="ECO:0000313" key="1">
    <source>
        <dbReference type="EMBL" id="NUN86330.1"/>
    </source>
</evidence>
<proteinExistence type="predicted"/>
<dbReference type="Proteomes" id="UP000554488">
    <property type="component" value="Unassembled WGS sequence"/>
</dbReference>
<evidence type="ECO:0008006" key="3">
    <source>
        <dbReference type="Google" id="ProtNLM"/>
    </source>
</evidence>
<organism evidence="1 2">
    <name type="scientific">Coprococcus comes</name>
    <dbReference type="NCBI Taxonomy" id="410072"/>
    <lineage>
        <taxon>Bacteria</taxon>
        <taxon>Bacillati</taxon>
        <taxon>Bacillota</taxon>
        <taxon>Clostridia</taxon>
        <taxon>Lachnospirales</taxon>
        <taxon>Lachnospiraceae</taxon>
        <taxon>Coprococcus</taxon>
    </lineage>
</organism>